<evidence type="ECO:0000313" key="1">
    <source>
        <dbReference type="EMBL" id="MBW91768.1"/>
    </source>
</evidence>
<proteinExistence type="predicted"/>
<sequence length="37" mass="4317">MPTKETQEKRMAGSATPDHLFLFLCAITRVCTYVYFF</sequence>
<dbReference type="AlphaFoldDB" id="A0A2P2JE79"/>
<name>A0A2P2JE79_RHIMU</name>
<protein>
    <submittedName>
        <fullName evidence="1">Uncharacterized protein</fullName>
    </submittedName>
</protein>
<dbReference type="EMBL" id="GGEC01011285">
    <property type="protein sequence ID" value="MBW91768.1"/>
    <property type="molecule type" value="Transcribed_RNA"/>
</dbReference>
<organism evidence="1">
    <name type="scientific">Rhizophora mucronata</name>
    <name type="common">Asiatic mangrove</name>
    <dbReference type="NCBI Taxonomy" id="61149"/>
    <lineage>
        <taxon>Eukaryota</taxon>
        <taxon>Viridiplantae</taxon>
        <taxon>Streptophyta</taxon>
        <taxon>Embryophyta</taxon>
        <taxon>Tracheophyta</taxon>
        <taxon>Spermatophyta</taxon>
        <taxon>Magnoliopsida</taxon>
        <taxon>eudicotyledons</taxon>
        <taxon>Gunneridae</taxon>
        <taxon>Pentapetalae</taxon>
        <taxon>rosids</taxon>
        <taxon>fabids</taxon>
        <taxon>Malpighiales</taxon>
        <taxon>Rhizophoraceae</taxon>
        <taxon>Rhizophora</taxon>
    </lineage>
</organism>
<reference evidence="1" key="1">
    <citation type="submission" date="2018-02" db="EMBL/GenBank/DDBJ databases">
        <title>Rhizophora mucronata_Transcriptome.</title>
        <authorList>
            <person name="Meera S.P."/>
            <person name="Sreeshan A."/>
            <person name="Augustine A."/>
        </authorList>
    </citation>
    <scope>NUCLEOTIDE SEQUENCE</scope>
    <source>
        <tissue evidence="1">Leaf</tissue>
    </source>
</reference>
<accession>A0A2P2JE79</accession>